<evidence type="ECO:0000313" key="1">
    <source>
        <dbReference type="EMBL" id="MFC5971132.1"/>
    </source>
</evidence>
<comment type="caution">
    <text evidence="1">The sequence shown here is derived from an EMBL/GenBank/DDBJ whole genome shotgun (WGS) entry which is preliminary data.</text>
</comment>
<dbReference type="AlphaFoldDB" id="A0ABD5RLB4"/>
<protein>
    <submittedName>
        <fullName evidence="1">Rod-determining factor RdfA</fullName>
    </submittedName>
</protein>
<accession>A0ABD5RLB4</accession>
<dbReference type="Pfam" id="PF21811">
    <property type="entry name" value="RdfA"/>
    <property type="match status" value="1"/>
</dbReference>
<dbReference type="EMBL" id="JBHSQH010000001">
    <property type="protein sequence ID" value="MFC5971132.1"/>
    <property type="molecule type" value="Genomic_DNA"/>
</dbReference>
<sequence length="211" mass="24244">MNDSQDDTGGRPSSKVARLIDEYDLGSTFGERLERRWTADGSERMSLRDLADLFNRRVLDAAMTRADMSMVDGEVDNFYRLLTDDDVSSGMRTEARSRLDREGVDVDQLERDFVTYQAIRTYLKEYRGAEYEKTSDADRVETVTDTIQRLRTRLRSVTTRSLEQLRNTGRIRLGEFRLFVDVEVLCEECGAQYRIDDLLARGGCDCESSEA</sequence>
<organism evidence="1 2">
    <name type="scientific">Halomarina salina</name>
    <dbReference type="NCBI Taxonomy" id="1872699"/>
    <lineage>
        <taxon>Archaea</taxon>
        <taxon>Methanobacteriati</taxon>
        <taxon>Methanobacteriota</taxon>
        <taxon>Stenosarchaea group</taxon>
        <taxon>Halobacteria</taxon>
        <taxon>Halobacteriales</taxon>
        <taxon>Natronomonadaceae</taxon>
        <taxon>Halomarina</taxon>
    </lineage>
</organism>
<proteinExistence type="predicted"/>
<dbReference type="RefSeq" id="WP_247414043.1">
    <property type="nucleotide sequence ID" value="NZ_JALLGW010000001.1"/>
</dbReference>
<gene>
    <name evidence="1" type="primary">rdfA</name>
    <name evidence="1" type="ORF">ACFPYI_07280</name>
</gene>
<evidence type="ECO:0000313" key="2">
    <source>
        <dbReference type="Proteomes" id="UP001596099"/>
    </source>
</evidence>
<name>A0ABD5RLB4_9EURY</name>
<dbReference type="Proteomes" id="UP001596099">
    <property type="component" value="Unassembled WGS sequence"/>
</dbReference>
<keyword evidence="2" id="KW-1185">Reference proteome</keyword>
<dbReference type="InterPro" id="IPR048925">
    <property type="entry name" value="RdfA"/>
</dbReference>
<reference evidence="1 2" key="1">
    <citation type="journal article" date="2019" name="Int. J. Syst. Evol. Microbiol.">
        <title>The Global Catalogue of Microorganisms (GCM) 10K type strain sequencing project: providing services to taxonomists for standard genome sequencing and annotation.</title>
        <authorList>
            <consortium name="The Broad Institute Genomics Platform"/>
            <consortium name="The Broad Institute Genome Sequencing Center for Infectious Disease"/>
            <person name="Wu L."/>
            <person name="Ma J."/>
        </authorList>
    </citation>
    <scope>NUCLEOTIDE SEQUENCE [LARGE SCALE GENOMIC DNA]</scope>
    <source>
        <strain evidence="1 2">CGMCC 1.12543</strain>
    </source>
</reference>